<keyword evidence="3" id="KW-1185">Reference proteome</keyword>
<evidence type="ECO:0000313" key="2">
    <source>
        <dbReference type="EMBL" id="MFC4601018.1"/>
    </source>
</evidence>
<evidence type="ECO:0000313" key="3">
    <source>
        <dbReference type="Proteomes" id="UP001596028"/>
    </source>
</evidence>
<gene>
    <name evidence="2" type="ORF">ACFO3S_22435</name>
</gene>
<proteinExistence type="predicted"/>
<dbReference type="RefSeq" id="WP_378100627.1">
    <property type="nucleotide sequence ID" value="NZ_JBHSEP010000021.1"/>
</dbReference>
<sequence>MKRRMRQITLISNRQRLAESASGSVTLESALAMPIFLLFVMFLIFLVQTAVISMALHGALSQTVRQAAAAWYPIALAADKARDSELNRQIEQWNGKWLSVADTLRRYGQQLPSPMSEWAEQASGVSFSLEEQAAKLALGQLLTQFADRRVLDLSRIDVASVGLPDVANRADAYLTLEAEYSLPMRVPFLGRRLVLRESARERVWIGGSPSASRPHDDQTGKPFEVSFVSLEPNPARPGRKATLVVRTEPGTVVDLSILYKSGPSQAKNLGSATADEAGIVSWTWHVSGRTTPGQWSMEVSNGDGGVWRHSFEVAGRASEEGDTR</sequence>
<protein>
    <submittedName>
        <fullName evidence="2">TadE/TadG family type IV pilus assembly protein</fullName>
    </submittedName>
</protein>
<keyword evidence="1" id="KW-0812">Transmembrane</keyword>
<organism evidence="2 3">
    <name type="scientific">Cohnella hongkongensis</name>
    <dbReference type="NCBI Taxonomy" id="178337"/>
    <lineage>
        <taxon>Bacteria</taxon>
        <taxon>Bacillati</taxon>
        <taxon>Bacillota</taxon>
        <taxon>Bacilli</taxon>
        <taxon>Bacillales</taxon>
        <taxon>Paenibacillaceae</taxon>
        <taxon>Cohnella</taxon>
    </lineage>
</organism>
<feature type="transmembrane region" description="Helical" evidence="1">
    <location>
        <begin position="35"/>
        <end position="56"/>
    </location>
</feature>
<dbReference type="Proteomes" id="UP001596028">
    <property type="component" value="Unassembled WGS sequence"/>
</dbReference>
<name>A0ABV9FID2_9BACL</name>
<keyword evidence="1" id="KW-1133">Transmembrane helix</keyword>
<keyword evidence="1" id="KW-0472">Membrane</keyword>
<evidence type="ECO:0000256" key="1">
    <source>
        <dbReference type="SAM" id="Phobius"/>
    </source>
</evidence>
<reference evidence="3" key="1">
    <citation type="journal article" date="2019" name="Int. J. Syst. Evol. Microbiol.">
        <title>The Global Catalogue of Microorganisms (GCM) 10K type strain sequencing project: providing services to taxonomists for standard genome sequencing and annotation.</title>
        <authorList>
            <consortium name="The Broad Institute Genomics Platform"/>
            <consortium name="The Broad Institute Genome Sequencing Center for Infectious Disease"/>
            <person name="Wu L."/>
            <person name="Ma J."/>
        </authorList>
    </citation>
    <scope>NUCLEOTIDE SEQUENCE [LARGE SCALE GENOMIC DNA]</scope>
    <source>
        <strain evidence="3">CCUG 49571</strain>
    </source>
</reference>
<comment type="caution">
    <text evidence="2">The sequence shown here is derived from an EMBL/GenBank/DDBJ whole genome shotgun (WGS) entry which is preliminary data.</text>
</comment>
<accession>A0ABV9FID2</accession>
<dbReference type="EMBL" id="JBHSEP010000021">
    <property type="protein sequence ID" value="MFC4601018.1"/>
    <property type="molecule type" value="Genomic_DNA"/>
</dbReference>